<reference evidence="1 2" key="1">
    <citation type="journal article" date="2013" name="PLoS ONE">
        <title>Genome-Wide Relatedness of Treponema pedis, from Gingiva and Necrotic Skin Lesions of Pigs, with the Human Oral Pathogen Treponema denticola.</title>
        <authorList>
            <person name="Svartstrom O."/>
            <person name="Mushtaq M."/>
            <person name="Pringle M."/>
            <person name="Segerman B."/>
        </authorList>
    </citation>
    <scope>NUCLEOTIDE SEQUENCE [LARGE SCALE GENOMIC DNA]</scope>
    <source>
        <strain evidence="1">T A4</strain>
    </source>
</reference>
<organism evidence="1 2">
    <name type="scientific">Treponema pedis str. T A4</name>
    <dbReference type="NCBI Taxonomy" id="1291379"/>
    <lineage>
        <taxon>Bacteria</taxon>
        <taxon>Pseudomonadati</taxon>
        <taxon>Spirochaetota</taxon>
        <taxon>Spirochaetia</taxon>
        <taxon>Spirochaetales</taxon>
        <taxon>Treponemataceae</taxon>
        <taxon>Treponema</taxon>
    </lineage>
</organism>
<keyword evidence="2" id="KW-1185">Reference proteome</keyword>
<accession>S5ZPJ6</accession>
<evidence type="ECO:0000313" key="1">
    <source>
        <dbReference type="EMBL" id="AGT44542.1"/>
    </source>
</evidence>
<gene>
    <name evidence="1" type="ORF">TPE_2068</name>
</gene>
<dbReference type="Proteomes" id="UP000015620">
    <property type="component" value="Chromosome"/>
</dbReference>
<dbReference type="EMBL" id="CP004120">
    <property type="protein sequence ID" value="AGT44542.1"/>
    <property type="molecule type" value="Genomic_DNA"/>
</dbReference>
<dbReference type="PATRIC" id="fig|1291379.3.peg.2040"/>
<dbReference type="RefSeq" id="WP_020965840.1">
    <property type="nucleotide sequence ID" value="NC_022097.1"/>
</dbReference>
<protein>
    <submittedName>
        <fullName evidence="1">Uncharacterized protein</fullName>
    </submittedName>
</protein>
<dbReference type="AlphaFoldDB" id="S5ZPJ6"/>
<dbReference type="HOGENOM" id="CLU_3190286_0_0_12"/>
<dbReference type="STRING" id="1291379.TPE_2068"/>
<dbReference type="KEGG" id="tped:TPE_2068"/>
<name>S5ZPJ6_9SPIR</name>
<proteinExistence type="predicted"/>
<dbReference type="GeneID" id="301091286"/>
<evidence type="ECO:0000313" key="2">
    <source>
        <dbReference type="Proteomes" id="UP000015620"/>
    </source>
</evidence>
<sequence length="46" mass="5640">MEKIVEIPKLFHGEIVDGKLILIIKKYILKKNDRFLWKFEKVYFSK</sequence>